<proteinExistence type="inferred from homology"/>
<accession>X1K1H9</accession>
<dbReference type="InterPro" id="IPR037069">
    <property type="entry name" value="AcylCoA_DH/ox_N_sf"/>
</dbReference>
<evidence type="ECO:0000256" key="1">
    <source>
        <dbReference type="ARBA" id="ARBA00001974"/>
    </source>
</evidence>
<feature type="non-terminal residue" evidence="6">
    <location>
        <position position="1"/>
    </location>
</feature>
<name>X1K1H9_9ZZZZ</name>
<dbReference type="EMBL" id="BARU01036069">
    <property type="protein sequence ID" value="GAH87510.1"/>
    <property type="molecule type" value="Genomic_DNA"/>
</dbReference>
<keyword evidence="3" id="KW-0285">Flavoprotein</keyword>
<dbReference type="InterPro" id="IPR036250">
    <property type="entry name" value="AcylCo_DH-like_C"/>
</dbReference>
<protein>
    <recommendedName>
        <fullName evidence="5">Acyl-CoA dehydrogenase/oxidase C-terminal domain-containing protein</fullName>
    </recommendedName>
</protein>
<dbReference type="GO" id="GO:0005886">
    <property type="term" value="C:plasma membrane"/>
    <property type="evidence" value="ECO:0007669"/>
    <property type="project" value="TreeGrafter"/>
</dbReference>
<organism evidence="6">
    <name type="scientific">marine sediment metagenome</name>
    <dbReference type="NCBI Taxonomy" id="412755"/>
    <lineage>
        <taxon>unclassified sequences</taxon>
        <taxon>metagenomes</taxon>
        <taxon>ecological metagenomes</taxon>
    </lineage>
</organism>
<comment type="caution">
    <text evidence="6">The sequence shown here is derived from an EMBL/GenBank/DDBJ whole genome shotgun (WGS) entry which is preliminary data.</text>
</comment>
<dbReference type="PANTHER" id="PTHR43884:SF19">
    <property type="entry name" value="ACYL-COA DEHYDROGENASE FADE4-RELATED"/>
    <property type="match status" value="1"/>
</dbReference>
<reference evidence="6" key="1">
    <citation type="journal article" date="2014" name="Front. Microbiol.">
        <title>High frequency of phylogenetically diverse reductive dehalogenase-homologous genes in deep subseafloor sedimentary metagenomes.</title>
        <authorList>
            <person name="Kawai M."/>
            <person name="Futagami T."/>
            <person name="Toyoda A."/>
            <person name="Takaki Y."/>
            <person name="Nishi S."/>
            <person name="Hori S."/>
            <person name="Arai W."/>
            <person name="Tsubouchi T."/>
            <person name="Morono Y."/>
            <person name="Uchiyama I."/>
            <person name="Ito T."/>
            <person name="Fujiyama A."/>
            <person name="Inagaki F."/>
            <person name="Takami H."/>
        </authorList>
    </citation>
    <scope>NUCLEOTIDE SEQUENCE</scope>
    <source>
        <strain evidence="6">Expedition CK06-06</strain>
    </source>
</reference>
<feature type="domain" description="Acyl-CoA dehydrogenase/oxidase C-terminal" evidence="5">
    <location>
        <begin position="189"/>
        <end position="251"/>
    </location>
</feature>
<comment type="similarity">
    <text evidence="2">Belongs to the acyl-CoA dehydrogenase family.</text>
</comment>
<dbReference type="SUPFAM" id="SSF47203">
    <property type="entry name" value="Acyl-CoA dehydrogenase C-terminal domain-like"/>
    <property type="match status" value="1"/>
</dbReference>
<dbReference type="InterPro" id="IPR009100">
    <property type="entry name" value="AcylCoA_DH/oxidase_NM_dom_sf"/>
</dbReference>
<gene>
    <name evidence="6" type="ORF">S03H2_56399</name>
</gene>
<evidence type="ECO:0000259" key="5">
    <source>
        <dbReference type="Pfam" id="PF00441"/>
    </source>
</evidence>
<dbReference type="PANTHER" id="PTHR43884">
    <property type="entry name" value="ACYL-COA DEHYDROGENASE"/>
    <property type="match status" value="1"/>
</dbReference>
<dbReference type="InterPro" id="IPR009075">
    <property type="entry name" value="AcylCo_DH/oxidase_C"/>
</dbReference>
<feature type="non-terminal residue" evidence="6">
    <location>
        <position position="253"/>
    </location>
</feature>
<evidence type="ECO:0000256" key="2">
    <source>
        <dbReference type="ARBA" id="ARBA00009347"/>
    </source>
</evidence>
<comment type="cofactor">
    <cofactor evidence="1">
        <name>FAD</name>
        <dbReference type="ChEBI" id="CHEBI:57692"/>
    </cofactor>
</comment>
<dbReference type="Gene3D" id="1.10.540.10">
    <property type="entry name" value="Acyl-CoA dehydrogenase/oxidase, N-terminal domain"/>
    <property type="match status" value="1"/>
</dbReference>
<evidence type="ECO:0000256" key="3">
    <source>
        <dbReference type="ARBA" id="ARBA00022630"/>
    </source>
</evidence>
<evidence type="ECO:0000313" key="6">
    <source>
        <dbReference type="EMBL" id="GAH87510.1"/>
    </source>
</evidence>
<sequence>TLLTRKAFGDENARWDTWRICQYNEILSFYGLCYWYTWQVSILGLGPIWQSKNEKLQIRAAQHLEDGAIFAFGLSEREHGADIYSTSMKLIPQPDGTYKALGEKYYIGNGNKAEMVSTFGKITDSEGNLKKKTSTKDKEDYVWFVANYHNDSYDCKKNVVATQNYVANYALNNYPITEQEILSKGQDAWDACLNTINVGKFNLGWASIGICTHAFYEALDHAANRVLFDHYVTDFTHIKQYFVEAYIRLISMK</sequence>
<keyword evidence="4" id="KW-0274">FAD</keyword>
<dbReference type="Gene3D" id="1.20.140.10">
    <property type="entry name" value="Butyryl-CoA Dehydrogenase, subunit A, domain 3"/>
    <property type="match status" value="1"/>
</dbReference>
<dbReference type="Gene3D" id="2.40.110.10">
    <property type="entry name" value="Butyryl-CoA Dehydrogenase, subunit A, domain 2"/>
    <property type="match status" value="1"/>
</dbReference>
<dbReference type="AlphaFoldDB" id="X1K1H9"/>
<evidence type="ECO:0000256" key="4">
    <source>
        <dbReference type="ARBA" id="ARBA00022827"/>
    </source>
</evidence>
<dbReference type="SUPFAM" id="SSF56645">
    <property type="entry name" value="Acyl-CoA dehydrogenase NM domain-like"/>
    <property type="match status" value="1"/>
</dbReference>
<dbReference type="Pfam" id="PF00441">
    <property type="entry name" value="Acyl-CoA_dh_1"/>
    <property type="match status" value="1"/>
</dbReference>
<dbReference type="InterPro" id="IPR046373">
    <property type="entry name" value="Acyl-CoA_Oxase/DH_mid-dom_sf"/>
</dbReference>
<dbReference type="GO" id="GO:0003995">
    <property type="term" value="F:acyl-CoA dehydrogenase activity"/>
    <property type="evidence" value="ECO:0007669"/>
    <property type="project" value="TreeGrafter"/>
</dbReference>
<dbReference type="GO" id="GO:0050660">
    <property type="term" value="F:flavin adenine dinucleotide binding"/>
    <property type="evidence" value="ECO:0007669"/>
    <property type="project" value="InterPro"/>
</dbReference>